<accession>A0A6N7Q2Z8</accession>
<reference evidence="1 2" key="1">
    <citation type="submission" date="2019-10" db="EMBL/GenBank/DDBJ databases">
        <title>A soil myxobacterium in the family Polyangiaceae.</title>
        <authorList>
            <person name="Li Y."/>
            <person name="Wang J."/>
        </authorList>
    </citation>
    <scope>NUCLEOTIDE SEQUENCE [LARGE SCALE GENOMIC DNA]</scope>
    <source>
        <strain evidence="1 2">DSM 14734</strain>
    </source>
</reference>
<gene>
    <name evidence="1" type="ORF">GF068_34480</name>
</gene>
<dbReference type="Proteomes" id="UP000440224">
    <property type="component" value="Unassembled WGS sequence"/>
</dbReference>
<proteinExistence type="predicted"/>
<dbReference type="EMBL" id="WJIE01000014">
    <property type="protein sequence ID" value="MRG96995.1"/>
    <property type="molecule type" value="Genomic_DNA"/>
</dbReference>
<organism evidence="1 2">
    <name type="scientific">Polyangium spumosum</name>
    <dbReference type="NCBI Taxonomy" id="889282"/>
    <lineage>
        <taxon>Bacteria</taxon>
        <taxon>Pseudomonadati</taxon>
        <taxon>Myxococcota</taxon>
        <taxon>Polyangia</taxon>
        <taxon>Polyangiales</taxon>
        <taxon>Polyangiaceae</taxon>
        <taxon>Polyangium</taxon>
    </lineage>
</organism>
<dbReference type="OrthoDB" id="5514539at2"/>
<name>A0A6N7Q2Z8_9BACT</name>
<comment type="caution">
    <text evidence="1">The sequence shown here is derived from an EMBL/GenBank/DDBJ whole genome shotgun (WGS) entry which is preliminary data.</text>
</comment>
<evidence type="ECO:0000313" key="1">
    <source>
        <dbReference type="EMBL" id="MRG96995.1"/>
    </source>
</evidence>
<dbReference type="AlphaFoldDB" id="A0A6N7Q2Z8"/>
<dbReference type="RefSeq" id="WP_153823777.1">
    <property type="nucleotide sequence ID" value="NZ_WJIE01000014.1"/>
</dbReference>
<evidence type="ECO:0000313" key="2">
    <source>
        <dbReference type="Proteomes" id="UP000440224"/>
    </source>
</evidence>
<protein>
    <submittedName>
        <fullName evidence="1">Uncharacterized protein</fullName>
    </submittedName>
</protein>
<keyword evidence="2" id="KW-1185">Reference proteome</keyword>
<sequence>MASSMSRARLTEGEVFRSSQFVLSREASGRLLRVRRTDVPLDDPALTDLLVFFDRFFPPLMRGQFVLLLDSREAPMATDLDLERRMSEAGARLLSGFARSAVLVEGATGKLQAARMTRDKGRAPVFADEAEALAYLLSELSFD</sequence>